<keyword evidence="2" id="KW-1185">Reference proteome</keyword>
<organism evidence="1 2">
    <name type="scientific">Burkholderia plantarii</name>
    <dbReference type="NCBI Taxonomy" id="41899"/>
    <lineage>
        <taxon>Bacteria</taxon>
        <taxon>Pseudomonadati</taxon>
        <taxon>Pseudomonadota</taxon>
        <taxon>Betaproteobacteria</taxon>
        <taxon>Burkholderiales</taxon>
        <taxon>Burkholderiaceae</taxon>
        <taxon>Burkholderia</taxon>
    </lineage>
</organism>
<accession>A0A0B6RXW9</accession>
<reference evidence="2" key="1">
    <citation type="submission" date="2011-03" db="EMBL/GenBank/DDBJ databases">
        <authorList>
            <person name="Voget S."/>
            <person name="Streit W.R."/>
            <person name="Jaeger K.E."/>
            <person name="Daniel R."/>
        </authorList>
    </citation>
    <scope>NUCLEOTIDE SEQUENCE [LARGE SCALE GENOMIC DNA]</scope>
    <source>
        <strain evidence="2">PG1</strain>
    </source>
</reference>
<gene>
    <name evidence="1" type="ORF">BGL_1c13600</name>
</gene>
<dbReference type="Proteomes" id="UP000031838">
    <property type="component" value="Chromosome 1"/>
</dbReference>
<sequence length="156" mass="15500">MVVNRVQAASVGSTAQRIQDAIAGANDQILPGGLGGVGSGFVAPESTYSNAALLYGAYGGLVDTTPTTYSSASMLYGPNMGVPTAPTQLAGQAFNAQFPDPTPGALMAGPGAGEVPLDAAIRGYRGGYAEVLDPNPGAAYAGKLVGDAAQSFKNFG</sequence>
<dbReference type="HOGENOM" id="CLU_1683285_0_0_4"/>
<reference evidence="1 2" key="2">
    <citation type="journal article" date="2016" name="Appl. Microbiol. Biotechnol.">
        <title>Mutations improving production and secretion of extracellular lipase by Burkholderia glumae PG1.</title>
        <authorList>
            <person name="Knapp A."/>
            <person name="Voget S."/>
            <person name="Gao R."/>
            <person name="Zaburannyi N."/>
            <person name="Krysciak D."/>
            <person name="Breuer M."/>
            <person name="Hauer B."/>
            <person name="Streit W.R."/>
            <person name="Muller R."/>
            <person name="Daniel R."/>
            <person name="Jaeger K.E."/>
        </authorList>
    </citation>
    <scope>NUCLEOTIDE SEQUENCE [LARGE SCALE GENOMIC DNA]</scope>
    <source>
        <strain evidence="1 2">PG1</strain>
    </source>
</reference>
<dbReference type="KEGG" id="bgp:BGL_1c13600"/>
<dbReference type="RefSeq" id="WP_123863445.1">
    <property type="nucleotide sequence ID" value="NZ_CP002580.1"/>
</dbReference>
<dbReference type="AlphaFoldDB" id="A0A0B6RXW9"/>
<proteinExistence type="predicted"/>
<evidence type="ECO:0000313" key="1">
    <source>
        <dbReference type="EMBL" id="AJK45880.1"/>
    </source>
</evidence>
<protein>
    <submittedName>
        <fullName evidence="1">Uncharacterized protein</fullName>
    </submittedName>
</protein>
<name>A0A0B6RXW9_BURPL</name>
<evidence type="ECO:0000313" key="2">
    <source>
        <dbReference type="Proteomes" id="UP000031838"/>
    </source>
</evidence>
<dbReference type="EMBL" id="CP002580">
    <property type="protein sequence ID" value="AJK45880.1"/>
    <property type="molecule type" value="Genomic_DNA"/>
</dbReference>